<keyword evidence="5 7" id="KW-1133">Transmembrane helix</keyword>
<dbReference type="STRING" id="1123281.SAMN02745180_00326"/>
<dbReference type="GO" id="GO:0015109">
    <property type="term" value="F:chromate transmembrane transporter activity"/>
    <property type="evidence" value="ECO:0007669"/>
    <property type="project" value="InterPro"/>
</dbReference>
<dbReference type="OrthoDB" id="9788907at2"/>
<comment type="similarity">
    <text evidence="2">Belongs to the chromate ion transporter (CHR) (TC 2.A.51) family.</text>
</comment>
<evidence type="ECO:0000256" key="7">
    <source>
        <dbReference type="SAM" id="Phobius"/>
    </source>
</evidence>
<sequence>MYFKMFWTFFKIGAFTIGGGYAMIPLIQEEVVEKNGWLDTDEFMDILAIAEVTPGPVAVNTSTYVGYKLKGVKGSLLCTLGTILPSFLIILSIVTFLWQYRQNEVIDKIFLGIRPAVAALIFSAVYKLGKNMKLNWAKIAIAAVTVLLIVGMNISPIYIILVAAFGSIGYFKMKEKDI</sequence>
<dbReference type="GO" id="GO:0005886">
    <property type="term" value="C:plasma membrane"/>
    <property type="evidence" value="ECO:0007669"/>
    <property type="project" value="UniProtKB-SubCell"/>
</dbReference>
<dbReference type="PANTHER" id="PTHR43663:SF2">
    <property type="entry name" value="CHROMATE TRANSPORT PROTEIN-RELATED"/>
    <property type="match status" value="1"/>
</dbReference>
<evidence type="ECO:0000256" key="3">
    <source>
        <dbReference type="ARBA" id="ARBA00022475"/>
    </source>
</evidence>
<proteinExistence type="inferred from homology"/>
<dbReference type="AlphaFoldDB" id="A0A1M5SYY8"/>
<evidence type="ECO:0000256" key="6">
    <source>
        <dbReference type="ARBA" id="ARBA00023136"/>
    </source>
</evidence>
<evidence type="ECO:0000256" key="1">
    <source>
        <dbReference type="ARBA" id="ARBA00004651"/>
    </source>
</evidence>
<dbReference type="PANTHER" id="PTHR43663">
    <property type="entry name" value="CHROMATE TRANSPORT PROTEIN-RELATED"/>
    <property type="match status" value="1"/>
</dbReference>
<gene>
    <name evidence="8" type="ORF">SAMN02745180_00326</name>
</gene>
<keyword evidence="6 7" id="KW-0472">Membrane</keyword>
<feature type="transmembrane region" description="Helical" evidence="7">
    <location>
        <begin position="76"/>
        <end position="97"/>
    </location>
</feature>
<evidence type="ECO:0000313" key="9">
    <source>
        <dbReference type="Proteomes" id="UP000184389"/>
    </source>
</evidence>
<evidence type="ECO:0000256" key="2">
    <source>
        <dbReference type="ARBA" id="ARBA00005262"/>
    </source>
</evidence>
<feature type="transmembrane region" description="Helical" evidence="7">
    <location>
        <begin position="109"/>
        <end position="128"/>
    </location>
</feature>
<dbReference type="Pfam" id="PF02417">
    <property type="entry name" value="Chromate_transp"/>
    <property type="match status" value="1"/>
</dbReference>
<feature type="transmembrane region" description="Helical" evidence="7">
    <location>
        <begin position="6"/>
        <end position="27"/>
    </location>
</feature>
<feature type="transmembrane region" description="Helical" evidence="7">
    <location>
        <begin position="140"/>
        <end position="171"/>
    </location>
</feature>
<keyword evidence="9" id="KW-1185">Reference proteome</keyword>
<name>A0A1M5SYY8_9FIRM</name>
<evidence type="ECO:0000256" key="5">
    <source>
        <dbReference type="ARBA" id="ARBA00022989"/>
    </source>
</evidence>
<protein>
    <submittedName>
        <fullName evidence="8">Chromate transporter</fullName>
    </submittedName>
</protein>
<accession>A0A1M5SYY8</accession>
<evidence type="ECO:0000256" key="4">
    <source>
        <dbReference type="ARBA" id="ARBA00022692"/>
    </source>
</evidence>
<dbReference type="InterPro" id="IPR052518">
    <property type="entry name" value="CHR_Transporter"/>
</dbReference>
<dbReference type="InterPro" id="IPR003370">
    <property type="entry name" value="Chromate_transpt"/>
</dbReference>
<dbReference type="RefSeq" id="WP_072742774.1">
    <property type="nucleotide sequence ID" value="NZ_FQXR01000002.1"/>
</dbReference>
<keyword evidence="3" id="KW-1003">Cell membrane</keyword>
<reference evidence="8 9" key="1">
    <citation type="submission" date="2016-11" db="EMBL/GenBank/DDBJ databases">
        <authorList>
            <person name="Jaros S."/>
            <person name="Januszkiewicz K."/>
            <person name="Wedrychowicz H."/>
        </authorList>
    </citation>
    <scope>NUCLEOTIDE SEQUENCE [LARGE SCALE GENOMIC DNA]</scope>
    <source>
        <strain evidence="8 9">DSM 13106</strain>
    </source>
</reference>
<comment type="subcellular location">
    <subcellularLocation>
        <location evidence="1">Cell membrane</location>
        <topology evidence="1">Multi-pass membrane protein</topology>
    </subcellularLocation>
</comment>
<dbReference type="EMBL" id="FQXR01000002">
    <property type="protein sequence ID" value="SHH43699.1"/>
    <property type="molecule type" value="Genomic_DNA"/>
</dbReference>
<organism evidence="8 9">
    <name type="scientific">Sporanaerobacter acetigenes DSM 13106</name>
    <dbReference type="NCBI Taxonomy" id="1123281"/>
    <lineage>
        <taxon>Bacteria</taxon>
        <taxon>Bacillati</taxon>
        <taxon>Bacillota</taxon>
        <taxon>Tissierellia</taxon>
        <taxon>Tissierellales</taxon>
        <taxon>Sporanaerobacteraceae</taxon>
        <taxon>Sporanaerobacter</taxon>
    </lineage>
</organism>
<dbReference type="Proteomes" id="UP000184389">
    <property type="component" value="Unassembled WGS sequence"/>
</dbReference>
<keyword evidence="4 7" id="KW-0812">Transmembrane</keyword>
<evidence type="ECO:0000313" key="8">
    <source>
        <dbReference type="EMBL" id="SHH43699.1"/>
    </source>
</evidence>